<dbReference type="EMBL" id="LR796222">
    <property type="protein sequence ID" value="CAB4127976.1"/>
    <property type="molecule type" value="Genomic_DNA"/>
</dbReference>
<name>A0A6J5L3R8_9CAUD</name>
<gene>
    <name evidence="1" type="ORF">UFOVP105_9</name>
</gene>
<sequence>MNVFINFQSVVMGLFPYFLRKSKSIAFIYSLIKPLQEINSKLVLLRGDELFKLAFNAQIIYLEKYLNIVYVNSNAYPNNIHIVDTANVDFDYFYNKSEGQAPKYFYNNADAETPKYLRNTSELTSTADYSVYVPITTKTQYDYLGIYFNENVLINRIKQYNNAGKTFDIIYF</sequence>
<evidence type="ECO:0000313" key="1">
    <source>
        <dbReference type="EMBL" id="CAB4127976.1"/>
    </source>
</evidence>
<organism evidence="1">
    <name type="scientific">uncultured Caudovirales phage</name>
    <dbReference type="NCBI Taxonomy" id="2100421"/>
    <lineage>
        <taxon>Viruses</taxon>
        <taxon>Duplodnaviria</taxon>
        <taxon>Heunggongvirae</taxon>
        <taxon>Uroviricota</taxon>
        <taxon>Caudoviricetes</taxon>
        <taxon>Peduoviridae</taxon>
        <taxon>Maltschvirus</taxon>
        <taxon>Maltschvirus maltsch</taxon>
    </lineage>
</organism>
<accession>A0A6J5L3R8</accession>
<reference evidence="1" key="1">
    <citation type="submission" date="2020-04" db="EMBL/GenBank/DDBJ databases">
        <authorList>
            <person name="Chiriac C."/>
            <person name="Salcher M."/>
            <person name="Ghai R."/>
            <person name="Kavagutti S V."/>
        </authorList>
    </citation>
    <scope>NUCLEOTIDE SEQUENCE</scope>
</reference>
<proteinExistence type="predicted"/>
<protein>
    <submittedName>
        <fullName evidence="1">Uncharacterized protein</fullName>
    </submittedName>
</protein>